<sequence>MAQVAVAQGRNRDALAREILNVINQVGQDKIISIILDETGRLANRGGLLSLSKAYIFYKN</sequence>
<gene>
    <name evidence="1" type="ORF">HEPPS_01260</name>
</gene>
<keyword evidence="2" id="KW-1185">Reference proteome</keyword>
<name>A0A0G7ZL90_9MOLU</name>
<proteinExistence type="predicted"/>
<dbReference type="Proteomes" id="UP000242141">
    <property type="component" value="Unassembled WGS sequence"/>
</dbReference>
<organism evidence="1 2">
    <name type="scientific">Candidatus Hepatoplasma crinochetorum</name>
    <dbReference type="NCBI Taxonomy" id="295596"/>
    <lineage>
        <taxon>Bacteria</taxon>
        <taxon>Bacillati</taxon>
        <taxon>Mycoplasmatota</taxon>
        <taxon>Mollicutes</taxon>
        <taxon>Candidatus Hepatoplasmataceae</taxon>
        <taxon>Candidatus Hepatoplasma</taxon>
    </lineage>
</organism>
<protein>
    <submittedName>
        <fullName evidence="1">Uncharacterized protein</fullName>
    </submittedName>
</protein>
<reference evidence="2" key="1">
    <citation type="submission" date="2015-05" db="EMBL/GenBank/DDBJ databases">
        <authorList>
            <person name="Collingro A."/>
        </authorList>
    </citation>
    <scope>NUCLEOTIDE SEQUENCE [LARGE SCALE GENOMIC DNA]</scope>
    <source>
        <strain evidence="2">Ps</strain>
    </source>
</reference>
<accession>A0A0G7ZL90</accession>
<evidence type="ECO:0000313" key="2">
    <source>
        <dbReference type="Proteomes" id="UP000242141"/>
    </source>
</evidence>
<dbReference type="AlphaFoldDB" id="A0A0G7ZL90"/>
<dbReference type="EMBL" id="CWGI01000001">
    <property type="protein sequence ID" value="CRX36927.1"/>
    <property type="molecule type" value="Genomic_DNA"/>
</dbReference>
<evidence type="ECO:0000313" key="1">
    <source>
        <dbReference type="EMBL" id="CRX36927.1"/>
    </source>
</evidence>